<evidence type="ECO:0000313" key="2">
    <source>
        <dbReference type="Proteomes" id="UP000030665"/>
    </source>
</evidence>
<dbReference type="Proteomes" id="UP000030665">
    <property type="component" value="Unassembled WGS sequence"/>
</dbReference>
<reference evidence="1" key="1">
    <citation type="submission" date="2014-01" db="EMBL/GenBank/DDBJ databases">
        <authorList>
            <person name="Aslett M."/>
        </authorList>
    </citation>
    <scope>NUCLEOTIDE SEQUENCE</scope>
</reference>
<dbReference type="InterPro" id="IPR011990">
    <property type="entry name" value="TPR-like_helical_dom_sf"/>
</dbReference>
<dbReference type="EMBL" id="HG806147">
    <property type="protein sequence ID" value="CDW57301.1"/>
    <property type="molecule type" value="Genomic_DNA"/>
</dbReference>
<name>A0A077ZAK3_TRITR</name>
<evidence type="ECO:0000313" key="1">
    <source>
        <dbReference type="EMBL" id="CDW57301.1"/>
    </source>
</evidence>
<dbReference type="Gene3D" id="1.25.40.10">
    <property type="entry name" value="Tetratricopeptide repeat domain"/>
    <property type="match status" value="1"/>
</dbReference>
<dbReference type="OrthoDB" id="286233at2759"/>
<keyword evidence="2" id="KW-1185">Reference proteome</keyword>
<dbReference type="PROSITE" id="PS50877">
    <property type="entry name" value="GOLOCO"/>
    <property type="match status" value="1"/>
</dbReference>
<dbReference type="GO" id="GO:0030695">
    <property type="term" value="F:GTPase regulator activity"/>
    <property type="evidence" value="ECO:0007669"/>
    <property type="project" value="InterPro"/>
</dbReference>
<organism evidence="1 2">
    <name type="scientific">Trichuris trichiura</name>
    <name type="common">Whipworm</name>
    <name type="synonym">Trichocephalus trichiurus</name>
    <dbReference type="NCBI Taxonomy" id="36087"/>
    <lineage>
        <taxon>Eukaryota</taxon>
        <taxon>Metazoa</taxon>
        <taxon>Ecdysozoa</taxon>
        <taxon>Nematoda</taxon>
        <taxon>Enoplea</taxon>
        <taxon>Dorylaimia</taxon>
        <taxon>Trichinellida</taxon>
        <taxon>Trichuridae</taxon>
        <taxon>Trichuris</taxon>
    </lineage>
</organism>
<dbReference type="InterPro" id="IPR003109">
    <property type="entry name" value="GoLoco_motif"/>
</dbReference>
<dbReference type="STRING" id="36087.A0A077ZAK3"/>
<sequence length="184" mass="20752">MRFTTKQRTSLFARFCKRRLLLKSKTATGGDRHYVHTNISWADVTSCPSALIERIDCSSLPILRVVVAFHCKPFRLANVRLAIENVKGHLSFVNILDEYHLRKHPTTGQIVCNFHHNSAIPLPQKSNAELATSSKIGLSEVNDDKAQDFFALLERLQSDRLEDQRCAWPLPSAVASTSSVSFFL</sequence>
<proteinExistence type="predicted"/>
<protein>
    <submittedName>
        <fullName evidence="1">GoLoco domain containing protein</fullName>
    </submittedName>
</protein>
<accession>A0A077ZAK3</accession>
<dbReference type="SMART" id="SM00390">
    <property type="entry name" value="GoLoco"/>
    <property type="match status" value="1"/>
</dbReference>
<gene>
    <name evidence="1" type="ORF">TTRE_0000559201</name>
</gene>
<dbReference type="AlphaFoldDB" id="A0A077ZAK3"/>
<reference evidence="1" key="2">
    <citation type="submission" date="2014-03" db="EMBL/GenBank/DDBJ databases">
        <title>The whipworm genome and dual-species transcriptomics of an intimate host-pathogen interaction.</title>
        <authorList>
            <person name="Foth B.J."/>
            <person name="Tsai I.J."/>
            <person name="Reid A.J."/>
            <person name="Bancroft A.J."/>
            <person name="Nichol S."/>
            <person name="Tracey A."/>
            <person name="Holroyd N."/>
            <person name="Cotton J.A."/>
            <person name="Stanley E.J."/>
            <person name="Zarowiecki M."/>
            <person name="Liu J.Z."/>
            <person name="Huckvale T."/>
            <person name="Cooper P.J."/>
            <person name="Grencis R.K."/>
            <person name="Berriman M."/>
        </authorList>
    </citation>
    <scope>NUCLEOTIDE SEQUENCE [LARGE SCALE GENOMIC DNA]</scope>
</reference>